<proteinExistence type="predicted"/>
<dbReference type="AlphaFoldDB" id="A0A3R6CIA4"/>
<evidence type="ECO:0000313" key="2">
    <source>
        <dbReference type="Proteomes" id="UP000285820"/>
    </source>
</evidence>
<accession>A0A3R6CIA4</accession>
<dbReference type="EMBL" id="QRUN01000014">
    <property type="protein sequence ID" value="RGR67459.1"/>
    <property type="molecule type" value="Genomic_DNA"/>
</dbReference>
<comment type="caution">
    <text evidence="1">The sequence shown here is derived from an EMBL/GenBank/DDBJ whole genome shotgun (WGS) entry which is preliminary data.</text>
</comment>
<dbReference type="RefSeq" id="WP_118126339.1">
    <property type="nucleotide sequence ID" value="NZ_QRUN01000014.1"/>
</dbReference>
<evidence type="ECO:0000313" key="1">
    <source>
        <dbReference type="EMBL" id="RGR67459.1"/>
    </source>
</evidence>
<gene>
    <name evidence="1" type="ORF">DWY29_10435</name>
</gene>
<reference evidence="1 2" key="1">
    <citation type="submission" date="2018-08" db="EMBL/GenBank/DDBJ databases">
        <title>A genome reference for cultivated species of the human gut microbiota.</title>
        <authorList>
            <person name="Zou Y."/>
            <person name="Xue W."/>
            <person name="Luo G."/>
        </authorList>
    </citation>
    <scope>NUCLEOTIDE SEQUENCE [LARGE SCALE GENOMIC DNA]</scope>
    <source>
        <strain evidence="1 2">AF24-4</strain>
    </source>
</reference>
<organism evidence="1 2">
    <name type="scientific">Roseburia inulinivorans</name>
    <dbReference type="NCBI Taxonomy" id="360807"/>
    <lineage>
        <taxon>Bacteria</taxon>
        <taxon>Bacillati</taxon>
        <taxon>Bacillota</taxon>
        <taxon>Clostridia</taxon>
        <taxon>Lachnospirales</taxon>
        <taxon>Lachnospiraceae</taxon>
        <taxon>Roseburia</taxon>
    </lineage>
</organism>
<protein>
    <submittedName>
        <fullName evidence="1">Uncharacterized protein</fullName>
    </submittedName>
</protein>
<name>A0A3R6CIA4_9FIRM</name>
<sequence length="139" mass="15763">MMESEAINVLNMIEAHGDLAIKAKQTAINALEEVQQYRAIGTLEELKEAMKYVWLVKKHGTIGKALEECAEYESIGTPEECRAAMEKQKAKKPMHVTNSYFGYQKHKEHVGYCPDCGHQVEEPYGCPNCLRKIDWSDGE</sequence>
<dbReference type="Proteomes" id="UP000285820">
    <property type="component" value="Unassembled WGS sequence"/>
</dbReference>